<keyword evidence="2 5" id="KW-0853">WD repeat</keyword>
<keyword evidence="4" id="KW-0539">Nucleus</keyword>
<dbReference type="InterPro" id="IPR001680">
    <property type="entry name" value="WD40_rpt"/>
</dbReference>
<protein>
    <submittedName>
        <fullName evidence="8">U3 small nucleolar RNA-associated protein 15 homolog (inferred by orthology to a human protein)</fullName>
    </submittedName>
</protein>
<dbReference type="OrthoDB" id="431715at2759"/>
<dbReference type="Proteomes" id="UP000267096">
    <property type="component" value="Unassembled WGS sequence"/>
</dbReference>
<accession>A0A0M3J840</accession>
<evidence type="ECO:0000313" key="7">
    <source>
        <dbReference type="Proteomes" id="UP000267096"/>
    </source>
</evidence>
<feature type="repeat" description="WD" evidence="5">
    <location>
        <begin position="121"/>
        <end position="162"/>
    </location>
</feature>
<keyword evidence="3" id="KW-0677">Repeat</keyword>
<comment type="subcellular location">
    <subcellularLocation>
        <location evidence="1">Nucleus</location>
        <location evidence="1">Nucleolus</location>
    </subcellularLocation>
</comment>
<dbReference type="Pfam" id="PF00400">
    <property type="entry name" value="WD40"/>
    <property type="match status" value="2"/>
</dbReference>
<reference evidence="6 7" key="2">
    <citation type="submission" date="2018-11" db="EMBL/GenBank/DDBJ databases">
        <authorList>
            <consortium name="Pathogen Informatics"/>
        </authorList>
    </citation>
    <scope>NUCLEOTIDE SEQUENCE [LARGE SCALE GENOMIC DNA]</scope>
</reference>
<dbReference type="AlphaFoldDB" id="A0A0M3J840"/>
<dbReference type="PANTHER" id="PTHR19924">
    <property type="entry name" value="UTP15 U3 SMALL NUCLEOLAR RNA-ASSOCIATED PROTEIN 15 FAMILY MEMBER"/>
    <property type="match status" value="1"/>
</dbReference>
<dbReference type="InterPro" id="IPR036322">
    <property type="entry name" value="WD40_repeat_dom_sf"/>
</dbReference>
<organism evidence="8">
    <name type="scientific">Anisakis simplex</name>
    <name type="common">Herring worm</name>
    <dbReference type="NCBI Taxonomy" id="6269"/>
    <lineage>
        <taxon>Eukaryota</taxon>
        <taxon>Metazoa</taxon>
        <taxon>Ecdysozoa</taxon>
        <taxon>Nematoda</taxon>
        <taxon>Chromadorea</taxon>
        <taxon>Rhabditida</taxon>
        <taxon>Spirurina</taxon>
        <taxon>Ascaridomorpha</taxon>
        <taxon>Ascaridoidea</taxon>
        <taxon>Anisakidae</taxon>
        <taxon>Anisakis</taxon>
        <taxon>Anisakis simplex complex</taxon>
    </lineage>
</organism>
<dbReference type="Gene3D" id="2.130.10.10">
    <property type="entry name" value="YVTN repeat-like/Quinoprotein amine dehydrogenase"/>
    <property type="match status" value="2"/>
</dbReference>
<dbReference type="GO" id="GO:0006364">
    <property type="term" value="P:rRNA processing"/>
    <property type="evidence" value="ECO:0007669"/>
    <property type="project" value="TreeGrafter"/>
</dbReference>
<dbReference type="PANTHER" id="PTHR19924:SF26">
    <property type="entry name" value="U3 SMALL NUCLEOLAR RNA-ASSOCIATED PROTEIN 15 HOMOLOG"/>
    <property type="match status" value="1"/>
</dbReference>
<evidence type="ECO:0000313" key="6">
    <source>
        <dbReference type="EMBL" id="VDK21927.1"/>
    </source>
</evidence>
<evidence type="ECO:0000256" key="3">
    <source>
        <dbReference type="ARBA" id="ARBA00022737"/>
    </source>
</evidence>
<name>A0A0M3J840_ANISI</name>
<dbReference type="GO" id="GO:0045943">
    <property type="term" value="P:positive regulation of transcription by RNA polymerase I"/>
    <property type="evidence" value="ECO:0007669"/>
    <property type="project" value="TreeGrafter"/>
</dbReference>
<dbReference type="EMBL" id="UYRR01005638">
    <property type="protein sequence ID" value="VDK21927.1"/>
    <property type="molecule type" value="Genomic_DNA"/>
</dbReference>
<gene>
    <name evidence="6" type="ORF">ASIM_LOCUS3576</name>
</gene>
<dbReference type="InterPro" id="IPR015943">
    <property type="entry name" value="WD40/YVTN_repeat-like_dom_sf"/>
</dbReference>
<dbReference type="GO" id="GO:0005730">
    <property type="term" value="C:nucleolus"/>
    <property type="evidence" value="ECO:0007669"/>
    <property type="project" value="UniProtKB-SubCell"/>
</dbReference>
<sequence length="301" mass="32869">MADDGSMKLFDIAENKSTPKRVINAAHSDRIRCGCASKFSSHLFVSGSYDHSAKVWDIRADEEERDAEDDEQDVKPLVSVEHDAPIEAVVLLNGDAILATAGGVAIKIWDIASGGRFLLALKHHHKTITSMCLASKGSRLISGGLDKKINIYHTDTPDYALIHSISLAAPVYAVAVSDDDQSMAVGMANLLAIFRRDPAGQHEQTLKEAKETGAGLEHSKTIRVAAPAPKERQRGGVTLDVELTAPLAPKIRLGKIDVLLRQYKHWKVVDVLFRNRHFWENNPDLVVAALTEVGNTFVVAI</sequence>
<evidence type="ECO:0000313" key="8">
    <source>
        <dbReference type="WBParaSite" id="ASIM_0000374001-mRNA-1"/>
    </source>
</evidence>
<dbReference type="SMART" id="SM00320">
    <property type="entry name" value="WD40"/>
    <property type="match status" value="3"/>
</dbReference>
<evidence type="ECO:0000256" key="4">
    <source>
        <dbReference type="ARBA" id="ARBA00023242"/>
    </source>
</evidence>
<reference evidence="8" key="1">
    <citation type="submission" date="2017-02" db="UniProtKB">
        <authorList>
            <consortium name="WormBaseParasite"/>
        </authorList>
    </citation>
    <scope>IDENTIFICATION</scope>
</reference>
<keyword evidence="7" id="KW-1185">Reference proteome</keyword>
<evidence type="ECO:0000256" key="1">
    <source>
        <dbReference type="ARBA" id="ARBA00004604"/>
    </source>
</evidence>
<dbReference type="WBParaSite" id="ASIM_0000374001-mRNA-1">
    <property type="protein sequence ID" value="ASIM_0000374001-mRNA-1"/>
    <property type="gene ID" value="ASIM_0000374001"/>
</dbReference>
<dbReference type="SUPFAM" id="SSF50978">
    <property type="entry name" value="WD40 repeat-like"/>
    <property type="match status" value="1"/>
</dbReference>
<evidence type="ECO:0000256" key="2">
    <source>
        <dbReference type="ARBA" id="ARBA00022574"/>
    </source>
</evidence>
<proteinExistence type="predicted"/>
<evidence type="ECO:0000256" key="5">
    <source>
        <dbReference type="PROSITE-ProRule" id="PRU00221"/>
    </source>
</evidence>
<dbReference type="PROSITE" id="PS50082">
    <property type="entry name" value="WD_REPEATS_2"/>
    <property type="match status" value="2"/>
</dbReference>
<feature type="repeat" description="WD" evidence="5">
    <location>
        <begin position="40"/>
        <end position="66"/>
    </location>
</feature>